<protein>
    <submittedName>
        <fullName evidence="4">AAA family ATPase</fullName>
    </submittedName>
</protein>
<proteinExistence type="predicted"/>
<dbReference type="Gene3D" id="3.40.50.300">
    <property type="entry name" value="P-loop containing nucleotide triphosphate hydrolases"/>
    <property type="match status" value="1"/>
</dbReference>
<dbReference type="InterPro" id="IPR050130">
    <property type="entry name" value="ClpA_ClpB"/>
</dbReference>
<dbReference type="EMBL" id="JAIPME010000002">
    <property type="protein sequence ID" value="MBZ2386106.1"/>
    <property type="molecule type" value="Genomic_DNA"/>
</dbReference>
<evidence type="ECO:0000256" key="2">
    <source>
        <dbReference type="ARBA" id="ARBA00022840"/>
    </source>
</evidence>
<reference evidence="4 5" key="1">
    <citation type="submission" date="2021-08" db="EMBL/GenBank/DDBJ databases">
        <title>FDA dAtabase for Regulatory Grade micrObial Sequences (FDA-ARGOS): Supporting development and validation of Infectious Disease Dx tests.</title>
        <authorList>
            <person name="Sproer C."/>
            <person name="Gronow S."/>
            <person name="Severitt S."/>
            <person name="Schroder I."/>
            <person name="Tallon L."/>
            <person name="Sadzewicz L."/>
            <person name="Zhao X."/>
            <person name="Boylan J."/>
            <person name="Ott S."/>
            <person name="Bowen H."/>
            <person name="Vavikolanu K."/>
            <person name="Hazen T."/>
            <person name="Aluvathingal J."/>
            <person name="Nadendla S."/>
            <person name="Lowell S."/>
            <person name="Myers T."/>
            <person name="Yan Y."/>
            <person name="Sichtig H."/>
        </authorList>
    </citation>
    <scope>NUCLEOTIDE SEQUENCE [LARGE SCALE GENOMIC DNA]</scope>
    <source>
        <strain evidence="4 5">FDAARGOS_1460</strain>
    </source>
</reference>
<dbReference type="SMART" id="SM00382">
    <property type="entry name" value="AAA"/>
    <property type="match status" value="1"/>
</dbReference>
<dbReference type="PRINTS" id="PR00300">
    <property type="entry name" value="CLPPROTEASEA"/>
</dbReference>
<dbReference type="PANTHER" id="PTHR11638:SF18">
    <property type="entry name" value="HEAT SHOCK PROTEIN 104"/>
    <property type="match status" value="1"/>
</dbReference>
<organism evidence="4 5">
    <name type="scientific">Anaerococcus murdochii</name>
    <dbReference type="NCBI Taxonomy" id="411577"/>
    <lineage>
        <taxon>Bacteria</taxon>
        <taxon>Bacillati</taxon>
        <taxon>Bacillota</taxon>
        <taxon>Tissierellia</taxon>
        <taxon>Tissierellales</taxon>
        <taxon>Peptoniphilaceae</taxon>
        <taxon>Anaerococcus</taxon>
    </lineage>
</organism>
<accession>A0ABS7SX80</accession>
<evidence type="ECO:0000313" key="5">
    <source>
        <dbReference type="Proteomes" id="UP000734271"/>
    </source>
</evidence>
<keyword evidence="1" id="KW-0547">Nucleotide-binding</keyword>
<keyword evidence="2" id="KW-0067">ATP-binding</keyword>
<evidence type="ECO:0000256" key="1">
    <source>
        <dbReference type="ARBA" id="ARBA00022741"/>
    </source>
</evidence>
<dbReference type="InterPro" id="IPR003959">
    <property type="entry name" value="ATPase_AAA_core"/>
</dbReference>
<comment type="caution">
    <text evidence="4">The sequence shown here is derived from an EMBL/GenBank/DDBJ whole genome shotgun (WGS) entry which is preliminary data.</text>
</comment>
<feature type="domain" description="AAA+ ATPase" evidence="3">
    <location>
        <begin position="305"/>
        <end position="452"/>
    </location>
</feature>
<keyword evidence="5" id="KW-1185">Reference proteome</keyword>
<sequence>MNKRLYVYNHEKINDLKIKFSSRNFVSIALIFNLAQNLDEIDDLDDDFINKCMIDITSLALDNGYYRIFIERYLYRLIERFKSVEFLINSSNKNSILDKFPYVFDEINEEYSVVSEDCKEEDITINEIIVSPISLLLYKKSIVEDMNQKYQIISIGSLFSGAENINYKFNIDEIEDVLINKDIRYIDITELVHTLALRKDLILNFEIILRQIQNRNREIQFLIIEDMEDEIKKYFPFSFEYKKNLFSQSIENDTNICETRVFPYGSLQEIIENIDVQLKGHEDFKKDFSFNLKKFALLNKLKQRKIFSVFLTGESGIGKTEFAKILSEIMYPNQSLIKINFGNYSNEGVLNSLIGSPLGYIGSEEGGELINKMKLSNSKIILIDEFEKATPSVFHFFYELLEDGKFTDRHGIEHNLDGYIIVFTSNMSKTRYIELIPNPLKSRFDMVYRFIELSVDEKRKFINDVAEELINNIYKNTSVKIEVNNIENALNSLTGHNNLRNIKRKAEDVVIEEYCKIILDD</sequence>
<evidence type="ECO:0000259" key="3">
    <source>
        <dbReference type="SMART" id="SM00382"/>
    </source>
</evidence>
<evidence type="ECO:0000313" key="4">
    <source>
        <dbReference type="EMBL" id="MBZ2386106.1"/>
    </source>
</evidence>
<dbReference type="Proteomes" id="UP000734271">
    <property type="component" value="Unassembled WGS sequence"/>
</dbReference>
<dbReference type="SUPFAM" id="SSF52540">
    <property type="entry name" value="P-loop containing nucleoside triphosphate hydrolases"/>
    <property type="match status" value="1"/>
</dbReference>
<dbReference type="InterPro" id="IPR003593">
    <property type="entry name" value="AAA+_ATPase"/>
</dbReference>
<dbReference type="InterPro" id="IPR001270">
    <property type="entry name" value="ClpA/B"/>
</dbReference>
<dbReference type="Pfam" id="PF07724">
    <property type="entry name" value="AAA_2"/>
    <property type="match status" value="1"/>
</dbReference>
<dbReference type="PANTHER" id="PTHR11638">
    <property type="entry name" value="ATP-DEPENDENT CLP PROTEASE"/>
    <property type="match status" value="1"/>
</dbReference>
<dbReference type="RefSeq" id="WP_223417975.1">
    <property type="nucleotide sequence ID" value="NZ_JAIPME010000002.1"/>
</dbReference>
<gene>
    <name evidence="4" type="ORF">K8P03_02160</name>
</gene>
<name>A0ABS7SX80_9FIRM</name>
<dbReference type="InterPro" id="IPR027417">
    <property type="entry name" value="P-loop_NTPase"/>
</dbReference>